<comment type="subcellular location">
    <subcellularLocation>
        <location evidence="8">Endomembrane system</location>
        <topology evidence="8">Single-pass membrane protein</topology>
    </subcellularLocation>
    <subcellularLocation>
        <location evidence="1 9">Membrane</location>
        <topology evidence="1 9">Single-pass type I membrane protein</topology>
    </subcellularLocation>
</comment>
<feature type="transmembrane region" description="Helical" evidence="10">
    <location>
        <begin position="199"/>
        <end position="221"/>
    </location>
</feature>
<comment type="similarity">
    <text evidence="2 9">Belongs to the EMP24/GP25L family.</text>
</comment>
<feature type="domain" description="GOLD" evidence="11">
    <location>
        <begin position="55"/>
        <end position="137"/>
    </location>
</feature>
<dbReference type="InterPro" id="IPR015720">
    <property type="entry name" value="Emp24-like"/>
</dbReference>
<evidence type="ECO:0000313" key="12">
    <source>
        <dbReference type="Proteomes" id="UP001652661"/>
    </source>
</evidence>
<keyword evidence="12" id="KW-1185">Reference proteome</keyword>
<name>A0A6P4J6L0_DROKI</name>
<keyword evidence="4 9" id="KW-0812">Transmembrane</keyword>
<reference evidence="13" key="2">
    <citation type="submission" date="2025-08" db="UniProtKB">
        <authorList>
            <consortium name="RefSeq"/>
        </authorList>
    </citation>
    <scope>IDENTIFICATION</scope>
    <source>
        <strain evidence="13">14028-0561.14</strain>
        <tissue evidence="13">Whole fly</tissue>
    </source>
</reference>
<evidence type="ECO:0000256" key="7">
    <source>
        <dbReference type="ARBA" id="ARBA00023136"/>
    </source>
</evidence>
<evidence type="ECO:0000256" key="2">
    <source>
        <dbReference type="ARBA" id="ARBA00007104"/>
    </source>
</evidence>
<evidence type="ECO:0000256" key="10">
    <source>
        <dbReference type="SAM" id="Phobius"/>
    </source>
</evidence>
<keyword evidence="5" id="KW-0732">Signal</keyword>
<evidence type="ECO:0000313" key="13">
    <source>
        <dbReference type="RefSeq" id="XP_017037122.2"/>
    </source>
</evidence>
<dbReference type="AlphaFoldDB" id="A0A6P4J6L0"/>
<evidence type="ECO:0000256" key="4">
    <source>
        <dbReference type="ARBA" id="ARBA00022692"/>
    </source>
</evidence>
<dbReference type="GO" id="GO:0016020">
    <property type="term" value="C:membrane"/>
    <property type="evidence" value="ECO:0007669"/>
    <property type="project" value="UniProtKB-SubCell"/>
</dbReference>
<dbReference type="RefSeq" id="XP_017037122.2">
    <property type="nucleotide sequence ID" value="XM_017181633.3"/>
</dbReference>
<accession>A0A6P4J6L0</accession>
<keyword evidence="7 10" id="KW-0472">Membrane</keyword>
<dbReference type="GO" id="GO:0012505">
    <property type="term" value="C:endomembrane system"/>
    <property type="evidence" value="ECO:0007669"/>
    <property type="project" value="UniProtKB-SubCell"/>
</dbReference>
<evidence type="ECO:0000256" key="3">
    <source>
        <dbReference type="ARBA" id="ARBA00022473"/>
    </source>
</evidence>
<dbReference type="OrthoDB" id="62956at2759"/>
<dbReference type="Proteomes" id="UP001652661">
    <property type="component" value="Chromosome 2R"/>
</dbReference>
<dbReference type="SUPFAM" id="SSF101576">
    <property type="entry name" value="Supernatant protein factor (SPF), C-terminal domain"/>
    <property type="match status" value="1"/>
</dbReference>
<evidence type="ECO:0000256" key="5">
    <source>
        <dbReference type="ARBA" id="ARBA00022729"/>
    </source>
</evidence>
<organism evidence="12 13">
    <name type="scientific">Drosophila kikkawai</name>
    <name type="common">Fruit fly</name>
    <dbReference type="NCBI Taxonomy" id="30033"/>
    <lineage>
        <taxon>Eukaryota</taxon>
        <taxon>Metazoa</taxon>
        <taxon>Ecdysozoa</taxon>
        <taxon>Arthropoda</taxon>
        <taxon>Hexapoda</taxon>
        <taxon>Insecta</taxon>
        <taxon>Pterygota</taxon>
        <taxon>Neoptera</taxon>
        <taxon>Endopterygota</taxon>
        <taxon>Diptera</taxon>
        <taxon>Brachycera</taxon>
        <taxon>Muscomorpha</taxon>
        <taxon>Ephydroidea</taxon>
        <taxon>Drosophilidae</taxon>
        <taxon>Drosophila</taxon>
        <taxon>Sophophora</taxon>
    </lineage>
</organism>
<evidence type="ECO:0000259" key="11">
    <source>
        <dbReference type="PROSITE" id="PS50866"/>
    </source>
</evidence>
<dbReference type="Pfam" id="PF01105">
    <property type="entry name" value="EMP24_GP25L"/>
    <property type="match status" value="1"/>
</dbReference>
<dbReference type="InterPro" id="IPR009038">
    <property type="entry name" value="GOLD_dom"/>
</dbReference>
<keyword evidence="6 10" id="KW-1133">Transmembrane helix</keyword>
<feature type="transmembrane region" description="Helical" evidence="10">
    <location>
        <begin position="26"/>
        <end position="47"/>
    </location>
</feature>
<gene>
    <name evidence="13" type="primary">LOC108085127</name>
</gene>
<evidence type="ECO:0000256" key="6">
    <source>
        <dbReference type="ARBA" id="ARBA00022989"/>
    </source>
</evidence>
<dbReference type="OMA" id="EYMHFRY"/>
<dbReference type="GeneID" id="108085127"/>
<reference evidence="12" key="1">
    <citation type="submission" date="2025-05" db="UniProtKB">
        <authorList>
            <consortium name="RefSeq"/>
        </authorList>
    </citation>
    <scope>NUCLEOTIDE SEQUENCE [LARGE SCALE GENOMIC DNA]</scope>
    <source>
        <strain evidence="12">14028-0561.14</strain>
    </source>
</reference>
<proteinExistence type="inferred from homology"/>
<dbReference type="PROSITE" id="PS50866">
    <property type="entry name" value="GOLD"/>
    <property type="match status" value="1"/>
</dbReference>
<protein>
    <submittedName>
        <fullName evidence="13">Transmembrane emp24 domain-containing protein 2</fullName>
    </submittedName>
</protein>
<evidence type="ECO:0000256" key="8">
    <source>
        <dbReference type="ARBA" id="ARBA00037847"/>
    </source>
</evidence>
<dbReference type="InterPro" id="IPR036598">
    <property type="entry name" value="GOLD_dom_sf"/>
</dbReference>
<evidence type="ECO:0000256" key="9">
    <source>
        <dbReference type="RuleBase" id="RU003827"/>
    </source>
</evidence>
<sequence length="231" mass="26703">MSFLSLYLNYSPKQTQTVTETKSKMVSIIIVTIIVVVALLHPAWSFIITLDAHEHECFYDTANVNDMVTISFEVMEGGFKDVGVEISGPDGDIMHQEHRETTGSLSFAAIKKGRYKLCFDNEISTLTPKIVMFQFHVVKPLDYYADPSKRSDDVLEQAKLQTMVNQLSARLGAIRVEQEYMHFRYRGHMDITYSVQDRILAWSVFGPMMLLIMTVLEVYYLKRFFEFRRVV</sequence>
<dbReference type="PANTHER" id="PTHR22811">
    <property type="entry name" value="TRANSMEMBRANE EMP24 DOMAIN-CONTAINING PROTEIN"/>
    <property type="match status" value="1"/>
</dbReference>
<dbReference type="SMART" id="SM01190">
    <property type="entry name" value="EMP24_GP25L"/>
    <property type="match status" value="1"/>
</dbReference>
<keyword evidence="3" id="KW-0217">Developmental protein</keyword>
<evidence type="ECO:0000256" key="1">
    <source>
        <dbReference type="ARBA" id="ARBA00004479"/>
    </source>
</evidence>